<sequence length="325" mass="34430">MTASSQLTATGPNTKESSAIDQEPEVPARPGPDGTEPLRERGATTAPAELRADCIADSAGGLTFDLNVPQDTHVTWSAALVLRLRGGDGADDEVRLPLGPNGAGRLRAVLPSTVALAEGRWNAYADLGDGEDPRRLLPGINDLRSLVDRRPLAGIGRLGVRIPYATKFGNLALRSWLRGPHAEAGDILVTPDGMTVSGRLYGAAPAAGARAEAWLRRTAASAEAPAVTVTVPLTVEGAEFSFTLPYAEPAGHWEDGSEPWDLWLRLTEGARPVRIARLLDDVADKKQVFTYPVMPVRTAAGHLRVGPYYTLDNDLALRVAGPAGS</sequence>
<proteinExistence type="predicted"/>
<feature type="region of interest" description="Disordered" evidence="1">
    <location>
        <begin position="1"/>
        <end position="47"/>
    </location>
</feature>
<comment type="caution">
    <text evidence="2">The sequence shown here is derived from an EMBL/GenBank/DDBJ whole genome shotgun (WGS) entry which is preliminary data.</text>
</comment>
<name>A0A4V1NQ93_9ACTN</name>
<evidence type="ECO:0000313" key="3">
    <source>
        <dbReference type="Proteomes" id="UP000289482"/>
    </source>
</evidence>
<evidence type="ECO:0000313" key="2">
    <source>
        <dbReference type="EMBL" id="RXS67520.1"/>
    </source>
</evidence>
<accession>A0A4V1NQ93</accession>
<dbReference type="RefSeq" id="WP_129247596.1">
    <property type="nucleotide sequence ID" value="NZ_JABZEL010000001.1"/>
</dbReference>
<dbReference type="Proteomes" id="UP000289482">
    <property type="component" value="Unassembled WGS sequence"/>
</dbReference>
<protein>
    <recommendedName>
        <fullName evidence="4">Transferase</fullName>
    </recommendedName>
</protein>
<keyword evidence="3" id="KW-1185">Reference proteome</keyword>
<evidence type="ECO:0008006" key="4">
    <source>
        <dbReference type="Google" id="ProtNLM"/>
    </source>
</evidence>
<reference evidence="2 3" key="1">
    <citation type="submission" date="2019-01" db="EMBL/GenBank/DDBJ databases">
        <title>Draft genome sequences of the type strain Streptomyces sioyaensis DSM 40032 and its novel strain, TM32, a thermotolerant antibiotics-producing actinobacterium.</title>
        <authorList>
            <person name="Nakaew N."/>
            <person name="Lumyong S."/>
            <person name="Sloan W.T."/>
            <person name="Sungthong R."/>
        </authorList>
    </citation>
    <scope>NUCLEOTIDE SEQUENCE [LARGE SCALE GENOMIC DNA]</scope>
    <source>
        <strain evidence="2 3">DSM 40032</strain>
    </source>
</reference>
<evidence type="ECO:0000256" key="1">
    <source>
        <dbReference type="SAM" id="MobiDB-lite"/>
    </source>
</evidence>
<dbReference type="EMBL" id="SDIF01000025">
    <property type="protein sequence ID" value="RXS67520.1"/>
    <property type="molecule type" value="Genomic_DNA"/>
</dbReference>
<dbReference type="AlphaFoldDB" id="A0A4V1NQ93"/>
<feature type="compositionally biased region" description="Polar residues" evidence="1">
    <location>
        <begin position="1"/>
        <end position="20"/>
    </location>
</feature>
<dbReference type="GeneID" id="95778693"/>
<organism evidence="2 3">
    <name type="scientific">Streptomyces sioyaensis</name>
    <dbReference type="NCBI Taxonomy" id="67364"/>
    <lineage>
        <taxon>Bacteria</taxon>
        <taxon>Bacillati</taxon>
        <taxon>Actinomycetota</taxon>
        <taxon>Actinomycetes</taxon>
        <taxon>Kitasatosporales</taxon>
        <taxon>Streptomycetaceae</taxon>
        <taxon>Streptomyces</taxon>
    </lineage>
</organism>
<gene>
    <name evidence="2" type="ORF">EST54_11960</name>
</gene>